<protein>
    <submittedName>
        <fullName evidence="3">Formylmethanofuran dehydrogenase</fullName>
    </submittedName>
</protein>
<reference evidence="4" key="1">
    <citation type="submission" date="2021-04" db="EMBL/GenBank/DDBJ databases">
        <title>A novel Synergistetes isolate from a pyrite-forming mixed culture.</title>
        <authorList>
            <person name="Bunk B."/>
            <person name="Sproer C."/>
            <person name="Spring S."/>
            <person name="Pester M."/>
        </authorList>
    </citation>
    <scope>NUCLEOTIDE SEQUENCE [LARGE SCALE GENOMIC DNA]</scope>
    <source>
        <strain evidence="4">J.5.4.2-T.3.5.2</strain>
    </source>
</reference>
<evidence type="ECO:0000256" key="1">
    <source>
        <dbReference type="SAM" id="MobiDB-lite"/>
    </source>
</evidence>
<dbReference type="KEGG" id="aram:KAR29_10180"/>
<keyword evidence="4" id="KW-1185">Reference proteome</keyword>
<gene>
    <name evidence="3" type="ORF">KAR29_10180</name>
</gene>
<dbReference type="InterPro" id="IPR006657">
    <property type="entry name" value="MoPterin_dinucl-bd_dom"/>
</dbReference>
<dbReference type="Proteomes" id="UP000671879">
    <property type="component" value="Chromosome"/>
</dbReference>
<evidence type="ECO:0000313" key="3">
    <source>
        <dbReference type="EMBL" id="QTX33780.1"/>
    </source>
</evidence>
<organism evidence="3 4">
    <name type="scientific">Aminithiophilus ramosus</name>
    <dbReference type="NCBI Taxonomy" id="3029084"/>
    <lineage>
        <taxon>Bacteria</taxon>
        <taxon>Thermotogati</taxon>
        <taxon>Synergistota</taxon>
        <taxon>Synergistia</taxon>
        <taxon>Synergistales</taxon>
        <taxon>Aminithiophilaceae</taxon>
        <taxon>Aminithiophilus</taxon>
    </lineage>
</organism>
<dbReference type="GO" id="GO:0016491">
    <property type="term" value="F:oxidoreductase activity"/>
    <property type="evidence" value="ECO:0007669"/>
    <property type="project" value="InterPro"/>
</dbReference>
<feature type="domain" description="Molybdopterin dinucleotide-binding" evidence="2">
    <location>
        <begin position="3"/>
        <end position="85"/>
    </location>
</feature>
<dbReference type="InterPro" id="IPR009010">
    <property type="entry name" value="Asp_de-COase-like_dom_sf"/>
</dbReference>
<dbReference type="Pfam" id="PF01568">
    <property type="entry name" value="Molydop_binding"/>
    <property type="match status" value="1"/>
</dbReference>
<dbReference type="Gene3D" id="2.40.40.20">
    <property type="match status" value="1"/>
</dbReference>
<proteinExistence type="predicted"/>
<sequence>MHKGKMTEAYDRATSLAEINGDDLAELGLTDGEEATVRSGAGSVRVVLKASDLPRGMLFLPMGRRANGLIGTETEGTGMPAFKGLPVEVEP</sequence>
<dbReference type="EMBL" id="CP072943">
    <property type="protein sequence ID" value="QTX33780.1"/>
    <property type="molecule type" value="Genomic_DNA"/>
</dbReference>
<dbReference type="SUPFAM" id="SSF50692">
    <property type="entry name" value="ADC-like"/>
    <property type="match status" value="1"/>
</dbReference>
<evidence type="ECO:0000259" key="2">
    <source>
        <dbReference type="Pfam" id="PF01568"/>
    </source>
</evidence>
<dbReference type="GO" id="GO:0043546">
    <property type="term" value="F:molybdopterin cofactor binding"/>
    <property type="evidence" value="ECO:0007669"/>
    <property type="project" value="InterPro"/>
</dbReference>
<dbReference type="AlphaFoldDB" id="A0A9Q7ABH0"/>
<name>A0A9Q7ABH0_9BACT</name>
<feature type="region of interest" description="Disordered" evidence="1">
    <location>
        <begin position="70"/>
        <end position="91"/>
    </location>
</feature>
<evidence type="ECO:0000313" key="4">
    <source>
        <dbReference type="Proteomes" id="UP000671879"/>
    </source>
</evidence>
<accession>A0A9Q7ABH0</accession>